<comment type="caution">
    <text evidence="8">The sequence shown here is derived from an EMBL/GenBank/DDBJ whole genome shotgun (WGS) entry which is preliminary data.</text>
</comment>
<sequence>MFQYKPIIENKQTNGSMLKAKSETWQKICDQMNMHAEVTQRSVKQIKQLYENMKRTAKKDNANDKLERYRTGGGKYTPQITEESTKILAMLNDHIQPDENPFDCDAEYIGETEILNDNNEIIAQEIVLPIINEAPNYEDSLPEIVELQNEAEATHAQSTITPTPTSKRRKTSTVAAECK</sequence>
<feature type="domain" description="Myb/SANT-like DNA-binding" evidence="7">
    <location>
        <begin position="3"/>
        <end position="60"/>
    </location>
</feature>
<evidence type="ECO:0000313" key="8">
    <source>
        <dbReference type="EMBL" id="KAJ4442433.1"/>
    </source>
</evidence>
<dbReference type="InterPro" id="IPR028002">
    <property type="entry name" value="Myb_DNA-bind_5"/>
</dbReference>
<evidence type="ECO:0000259" key="7">
    <source>
        <dbReference type="Pfam" id="PF13873"/>
    </source>
</evidence>
<evidence type="ECO:0000313" key="9">
    <source>
        <dbReference type="Proteomes" id="UP001148838"/>
    </source>
</evidence>
<evidence type="ECO:0000256" key="1">
    <source>
        <dbReference type="ARBA" id="ARBA00011764"/>
    </source>
</evidence>
<keyword evidence="3" id="KW-0805">Transcription regulation</keyword>
<protein>
    <recommendedName>
        <fullName evidence="2">Regulatory protein zeste</fullName>
    </recommendedName>
</protein>
<proteinExistence type="predicted"/>
<dbReference type="Proteomes" id="UP001148838">
    <property type="component" value="Unassembled WGS sequence"/>
</dbReference>
<organism evidence="8 9">
    <name type="scientific">Periplaneta americana</name>
    <name type="common">American cockroach</name>
    <name type="synonym">Blatta americana</name>
    <dbReference type="NCBI Taxonomy" id="6978"/>
    <lineage>
        <taxon>Eukaryota</taxon>
        <taxon>Metazoa</taxon>
        <taxon>Ecdysozoa</taxon>
        <taxon>Arthropoda</taxon>
        <taxon>Hexapoda</taxon>
        <taxon>Insecta</taxon>
        <taxon>Pterygota</taxon>
        <taxon>Neoptera</taxon>
        <taxon>Polyneoptera</taxon>
        <taxon>Dictyoptera</taxon>
        <taxon>Blattodea</taxon>
        <taxon>Blattoidea</taxon>
        <taxon>Blattidae</taxon>
        <taxon>Blattinae</taxon>
        <taxon>Periplaneta</taxon>
    </lineage>
</organism>
<name>A0ABQ8T855_PERAM</name>
<evidence type="ECO:0000256" key="4">
    <source>
        <dbReference type="ARBA" id="ARBA00023163"/>
    </source>
</evidence>
<comment type="function">
    <text evidence="5">Involved in transvection phenomena (= synapsis-dependent gene expression), where the synaptic pairing of chromosomes carrying genes with which zeste interacts influences the expression of these genes. Zeste binds to DNA and stimulates transcription from a nearby promoter.</text>
</comment>
<evidence type="ECO:0000256" key="5">
    <source>
        <dbReference type="ARBA" id="ARBA00025466"/>
    </source>
</evidence>
<accession>A0ABQ8T855</accession>
<keyword evidence="4" id="KW-0804">Transcription</keyword>
<dbReference type="PANTHER" id="PTHR21411:SF0">
    <property type="entry name" value="REGULATORY PROTEIN ZESTE"/>
    <property type="match status" value="1"/>
</dbReference>
<reference evidence="8 9" key="1">
    <citation type="journal article" date="2022" name="Allergy">
        <title>Genome assembly and annotation of Periplaneta americana reveal a comprehensive cockroach allergen profile.</title>
        <authorList>
            <person name="Wang L."/>
            <person name="Xiong Q."/>
            <person name="Saelim N."/>
            <person name="Wang L."/>
            <person name="Nong W."/>
            <person name="Wan A.T."/>
            <person name="Shi M."/>
            <person name="Liu X."/>
            <person name="Cao Q."/>
            <person name="Hui J.H.L."/>
            <person name="Sookrung N."/>
            <person name="Leung T.F."/>
            <person name="Tungtrongchitr A."/>
            <person name="Tsui S.K.W."/>
        </authorList>
    </citation>
    <scope>NUCLEOTIDE SEQUENCE [LARGE SCALE GENOMIC DNA]</scope>
    <source>
        <strain evidence="8">PWHHKU_190912</strain>
    </source>
</reference>
<keyword evidence="9" id="KW-1185">Reference proteome</keyword>
<evidence type="ECO:0000256" key="2">
    <source>
        <dbReference type="ARBA" id="ARBA00016807"/>
    </source>
</evidence>
<comment type="subunit">
    <text evidence="1">Self-associates forming complexes of several hundred monomers.</text>
</comment>
<dbReference type="PANTHER" id="PTHR21411">
    <property type="entry name" value="APONTIC"/>
    <property type="match status" value="1"/>
</dbReference>
<evidence type="ECO:0000256" key="3">
    <source>
        <dbReference type="ARBA" id="ARBA00023015"/>
    </source>
</evidence>
<gene>
    <name evidence="8" type="ORF">ANN_04019</name>
</gene>
<feature type="region of interest" description="Disordered" evidence="6">
    <location>
        <begin position="152"/>
        <end position="179"/>
    </location>
</feature>
<feature type="compositionally biased region" description="Polar residues" evidence="6">
    <location>
        <begin position="155"/>
        <end position="165"/>
    </location>
</feature>
<dbReference type="EMBL" id="JAJSOF020000013">
    <property type="protein sequence ID" value="KAJ4442433.1"/>
    <property type="molecule type" value="Genomic_DNA"/>
</dbReference>
<dbReference type="Pfam" id="PF13873">
    <property type="entry name" value="Myb_DNA-bind_5"/>
    <property type="match status" value="1"/>
</dbReference>
<evidence type="ECO:0000256" key="6">
    <source>
        <dbReference type="SAM" id="MobiDB-lite"/>
    </source>
</evidence>